<gene>
    <name evidence="4" type="ORF">ACFOGI_12255</name>
</gene>
<dbReference type="InterPro" id="IPR050272">
    <property type="entry name" value="Isochorismatase-like_hydrls"/>
</dbReference>
<keyword evidence="2 4" id="KW-0378">Hydrolase</keyword>
<dbReference type="Proteomes" id="UP001595279">
    <property type="component" value="Unassembled WGS sequence"/>
</dbReference>
<dbReference type="InterPro" id="IPR036380">
    <property type="entry name" value="Isochorismatase-like_sf"/>
</dbReference>
<accession>A0ABV7CXF9</accession>
<evidence type="ECO:0000313" key="4">
    <source>
        <dbReference type="EMBL" id="MFC3041012.1"/>
    </source>
</evidence>
<name>A0ABV7CXF9_9BACI</name>
<protein>
    <submittedName>
        <fullName evidence="4">Isochorismatase family cysteine hydrolase</fullName>
        <ecNumber evidence="4">3.-.-.-</ecNumber>
    </submittedName>
</protein>
<dbReference type="SUPFAM" id="SSF52499">
    <property type="entry name" value="Isochorismatase-like hydrolases"/>
    <property type="match status" value="1"/>
</dbReference>
<evidence type="ECO:0000259" key="3">
    <source>
        <dbReference type="Pfam" id="PF00857"/>
    </source>
</evidence>
<dbReference type="Gene3D" id="3.40.50.850">
    <property type="entry name" value="Isochorismatase-like"/>
    <property type="match status" value="1"/>
</dbReference>
<reference evidence="5" key="1">
    <citation type="journal article" date="2019" name="Int. J. Syst. Evol. Microbiol.">
        <title>The Global Catalogue of Microorganisms (GCM) 10K type strain sequencing project: providing services to taxonomists for standard genome sequencing and annotation.</title>
        <authorList>
            <consortium name="The Broad Institute Genomics Platform"/>
            <consortium name="The Broad Institute Genome Sequencing Center for Infectious Disease"/>
            <person name="Wu L."/>
            <person name="Ma J."/>
        </authorList>
    </citation>
    <scope>NUCLEOTIDE SEQUENCE [LARGE SCALE GENOMIC DNA]</scope>
    <source>
        <strain evidence="5">KCTC 13128</strain>
    </source>
</reference>
<dbReference type="EMBL" id="JBHRSA010000046">
    <property type="protein sequence ID" value="MFC3041012.1"/>
    <property type="molecule type" value="Genomic_DNA"/>
</dbReference>
<evidence type="ECO:0000256" key="2">
    <source>
        <dbReference type="ARBA" id="ARBA00022801"/>
    </source>
</evidence>
<organism evidence="4 5">
    <name type="scientific">Virgibacillus xinjiangensis</name>
    <dbReference type="NCBI Taxonomy" id="393090"/>
    <lineage>
        <taxon>Bacteria</taxon>
        <taxon>Bacillati</taxon>
        <taxon>Bacillota</taxon>
        <taxon>Bacilli</taxon>
        <taxon>Bacillales</taxon>
        <taxon>Bacillaceae</taxon>
        <taxon>Virgibacillus</taxon>
    </lineage>
</organism>
<keyword evidence="5" id="KW-1185">Reference proteome</keyword>
<dbReference type="PANTHER" id="PTHR43540">
    <property type="entry name" value="PEROXYUREIDOACRYLATE/UREIDOACRYLATE AMIDOHYDROLASE-RELATED"/>
    <property type="match status" value="1"/>
</dbReference>
<dbReference type="PANTHER" id="PTHR43540:SF6">
    <property type="entry name" value="ISOCHORISMATASE-LIKE DOMAIN-CONTAINING PROTEIN"/>
    <property type="match status" value="1"/>
</dbReference>
<comment type="similarity">
    <text evidence="1">Belongs to the isochorismatase family.</text>
</comment>
<sequence>MDQSLSNTAVLFVDVINNFDFDGGEDLLAHTNEILPHMKNLRDFAKKEKLPTIYVNDHYGLWQADFNKIIDFCKHQGNKHIIDTMKPDHNDYFLIKPQHSAFFQTPLQSLLSELECNRLIVSGIAGDICILFTAKDAYMYGFDMRVPENCMASEKKEGNDYALYLMRTVMKTDITPFKKA</sequence>
<evidence type="ECO:0000313" key="5">
    <source>
        <dbReference type="Proteomes" id="UP001595279"/>
    </source>
</evidence>
<comment type="caution">
    <text evidence="4">The sequence shown here is derived from an EMBL/GenBank/DDBJ whole genome shotgun (WGS) entry which is preliminary data.</text>
</comment>
<dbReference type="Pfam" id="PF00857">
    <property type="entry name" value="Isochorismatase"/>
    <property type="match status" value="1"/>
</dbReference>
<dbReference type="InterPro" id="IPR000868">
    <property type="entry name" value="Isochorismatase-like_dom"/>
</dbReference>
<feature type="domain" description="Isochorismatase-like" evidence="3">
    <location>
        <begin position="8"/>
        <end position="169"/>
    </location>
</feature>
<dbReference type="EC" id="3.-.-.-" evidence="4"/>
<dbReference type="GO" id="GO:0016787">
    <property type="term" value="F:hydrolase activity"/>
    <property type="evidence" value="ECO:0007669"/>
    <property type="project" value="UniProtKB-KW"/>
</dbReference>
<proteinExistence type="inferred from homology"/>
<dbReference type="RefSeq" id="WP_390272909.1">
    <property type="nucleotide sequence ID" value="NZ_JBHRSA010000046.1"/>
</dbReference>
<evidence type="ECO:0000256" key="1">
    <source>
        <dbReference type="ARBA" id="ARBA00006336"/>
    </source>
</evidence>
<dbReference type="CDD" id="cd00431">
    <property type="entry name" value="cysteine_hydrolases"/>
    <property type="match status" value="1"/>
</dbReference>